<dbReference type="GO" id="GO:0005730">
    <property type="term" value="C:nucleolus"/>
    <property type="evidence" value="ECO:0007669"/>
    <property type="project" value="UniProtKB-SubCell"/>
</dbReference>
<dbReference type="InterPro" id="IPR012099">
    <property type="entry name" value="Midasin"/>
</dbReference>
<name>A0A059J0L8_TRIIM</name>
<dbReference type="OMA" id="ILEQWHR"/>
<feature type="compositionally biased region" description="Polar residues" evidence="10">
    <location>
        <begin position="4081"/>
        <end position="4091"/>
    </location>
</feature>
<evidence type="ECO:0000256" key="4">
    <source>
        <dbReference type="ARBA" id="ARBA00017143"/>
    </source>
</evidence>
<sequence>METLPAVPEFSIEPGLLHQLPEELAQSILKAPANTQQDQLVLAALDPSYTATLFPLLEPVFVDIAARWLLLDLTVHLEHVISAFSQILPHSPYLRPLAERVLQAQNVGLPLFSEQCPSDISHINDGSLLSLLLSAFRLLSFDADTFSPSVFPNQLQALFSHSNKIIRCMAVRCFCLHIKAADAVLENMLLRYCGDGPLDHTLEGQLIDFRLISFWEEQRYKNLETALETARQNRNRSFFDLWIKNFRSLDYTADIGGILVPTLKQKISSQAFKLVQTPAVRTNLRKVGEALLSQDPLLLVGQPGAGKTSLVMEAASEMGNLSSMITLHLNEQTDSKSLLGVYSTSGQSGSFKWQPGVLTQAAREGRWILIEDLDRAPAEVVSVILPLIENRELVIPSRREHIRCAEGFRIIATMRSFLNSRGDEVAPGMTMLGGRLWNTIRISPLPVEEISQIIKNEFPLLNITRYADTFLTLYSRIISTFLGSGASRRVQGRPIGLRDLMKFCNRVETRLQKLGIKSGSESVPARIDDEIFMDAVDCFAAHIPNNELRLSLASTIAEEMHISPQKWKFCLSERVPNYSDELSELLIGREVCSKIQSRGMAGSKANQTKSFAATKSSLRLMEQAAAALQVSEPILLVGETGIGKTAVVQQLASLLNQKLTVVNLSQQSEASDLLGGYKPVNLRSIAIPLVDEFNALFESTFSVKKNQKFLSSVAKSATAGNWPRLVNVLNEAVKMVSDLFGTSKKAQTDIKETTEQPTKKRKLDSPKYSSLLAKWSSFTSDFREFEARVLQGDAKFSFAFVQGKIVKALRNGEWVLLDEINLASPDTLESIASLLHHGRDGNPSVLLSEAGEMERVVGHPNFRIFGAMNPATDAGKRDLAPGLRSRFTELYVRSPDSDIDDLLSLIRTYLGPLLNHDSRVASDLANIYLETKRLAMENQLTDGAGHKPHFSIRTLVRTLMYVTDQAHVYGVRRAIYEGFSMSFLTLLSKDSERQVIPLLEKHIFGKVGNARSILSQTPREFKDGAAYVQYKHYWMQKGDFPPESQPHYIITPFIERNLMNLVRASSTRRFPILLQGPTSSGKTSMVEHLAKLSGNRFVRINNHEHTDLQEYLGSYATSEDGTLKYQDGVLVEALKRGYWIVLDELNLAPTDVLEALNRLLDDNRELFIPETQEVVRPHPNFMLFATQNPAGLYGGRKVLSRAFRNRFLELHFDDIPEDELEFILKERSQIPPSFCTRIVSVYRQLSILRQSNRLFERRNSFATLRDLFRWAMRRADDREQLAVHGFMLLAERVRNHQERNAVKKVIEKVMGVKLDENEIYGKSAVEVRLKHLSAAAPSNIVWTPAMRRLFILVSEAVEHNEPVLLVGETGCGKTQICQAIAEVYGKELFIVNAHVNLETGDLIGSQRPIRNRSSIIHQLEIDITLALEQAHQMHTGPFSSLDDLKSAFYALDKSSSGHCDPDLIHKIKTNITRASSLFEWSDGSLVTAMKTGQHFLLDELSLADDSVLERLNSVLETTRTVLLAEKGPVDSLVTATDGFQFLGTMNPGGDYGKRELSAALRNRLTEIWVPELLEDDDILPILEANVKSSLHNVPQGMVSFAKWFKDKFRGSAQSSISVRDLLAWVQFINSCTQLDDQSAVIHGACLVYVDGLGANPSALLASTSGDLERDRKASLEKLGELFSVDALSIYSQNSSMRLDGHTLRIGQFSLPLGANSNPDSKFSLDAPTTLSNTIRVARGLQSSKPILLEGSPGVGKTTLVAALAQVIGVPLTRINLSEQTDLTDLFGSDVPVDGGDIGSFAWSDAPFLRAMQHGGWVLLDEMNLASQSVLEGLNSCLDHRQQVYIAELGQTFQRHPDFVLFAAQNPHHQGGGRKGLPASFVNRFTVVYADSFTSHDLQIICRRLSPACPEDKINKLVEFVTMLNTKLLTDHRLGAIGAPWEVNLRDISRWLKLLTSSPAEISPSQYLDVVISHRFRTAADRLFISQLYHDIFGAAPDTKNYFHNLSPYSYQVGLGKLDRNQHLYEFSVNDSKDFPRSLHLVESMMLCIENAWPCLVVGPSGCGKTSSIRRLAALSGAKLVELALNSDTDAMDLIGGFEQRDRHRQYLSFASELVHLLRYHIVMAFSQAEDSSAALVPELIQLYQTTMHSSFSPKELLGPLSGLAQHHSDTVFKDILEQCKQICVDEAGGEAGFEWTEGILIHAMKQGSWVVLDNANLCNATVLDRLNSLLEPNGCLIVNERKSPDGLAQVITPHPDFRLFLTADPRHGELSRAMRNRSIEIFFLREDEINRSCLTGTRHLNESSIYRIRECHNLVCFPKPLESDSKSLGVGLDHLSPQDVACLQHSIKRVAQLWAKNSPVTPEKAEWLVESYSTLLCRNALVGRLLGPRSDGTLAYQHVNNLEKNEPIHPLINEPRLVFSLPIESYRKKLLQAAKLQELQLQTVQFYQQLLHIESAARGKKSAEMTLIERSVTSGTIQSHLKDSTQPVGHFLYGCCNAVSECLESLTLESCPDKAPQLVENILNFCWDSFELTQCDILDDATFLTYLLIGKSICGEFEHLQLKLVDQFKELLASFNANWELSSGKSMQRIWNSWRPATPTDSSQLEQGMQFRELRARYDRVALKSRVPVHELGRLYDLFIHAQTSILRGANSTALLPELNTTISRFEGQSSSSDSYDSPHFVTEFEALCQYNDLIEDTALPRAPLPGSIKLLARRESCPSDTSVIASAAPGLLSKLTQYLGSENPHCGPLALLGNISNSLVNKVQDINQVPLGQMDLLGSEVSLLLQGLAANTCQLSTYQPTIVRDRVLELLKEFIRCHADLLGPDSLNSSMKILRQLQTGESKDPQSALCTAQVHPDISDNLVFQLLGDEILTLFRKLCKPQANEAALGQLGELLVRLSLVLLHCYVPNRPFDPSLHLAVEHKLHLHRQHEMATRFDCLRECEHLFSGQTSSLRIQAAREDLARLGSAPPNTPVVRPEISKLNEVQAQFNSILTSVLNQPVEYILSASQAPIAESISKDVSPQAPGTLLQLNIRQITHRLSENCPGYEDMTILPVRFLQLLDQGIELIHHSTASSARSSSIIQYICGTTPFLGGTLPDLSLASPSPAKGSQAAMAEIDVQRLLLLGAAQNIDNQTLSQPAQKEILHGILDRAYSSWKEKLEKDQSLEVEKSKFYHYRGSFEDDKESESAEILQIFPTYDNQDEPNNETANNEPHADKLRMKLFTAFKNLFVSDDRAFRLRNVISDSLRLLGSLSRKSGVTIPPVDLKFHLAPIFLLMEEVHRPSKVANYNFYTDANIEEVNKFASLVQKVQVRFLQLQESWPEHATLADVVEWCSKIFKFQHREPLAKFITMAEKLHGHVHEWQTVASKEFSAADCYNDLTSTLIHWRRLELSSWSRLLDVEDEKCLEQAASWWYMAYEVIVAVPLQLIQENQPLESHISDLLSTLEKFLHATSMGQFSSRIDLIDQFRQLLMLYLPELPALSKVVSALKNLLDHYGPFISSVQSSLKDGRQKLEKELKEQVQLASWKDTNITALRESARRSHHKLFKIIRKYRTLLAQSCEELLAREIPESTSGGQDTTSYPSHAPKAVDPVALSIYQQNEGLWSQRPARFQTPDSTAKHMHQVYEGALPEFQVTTELEAIMTDVVSSISDFKKRTPKTLTEENKDEVQHLKTQKRSFYAAKLKELRHMGLRSNLGTDLLDKQSSVSHVLANTPSFSAPDLVPLSVAADKYFHRFLHIVPSIRQAARNYSEDLSNVEAGRSAGFTEGFLYQMIKQRETLSPALVSFESLVNTVKLATAITSSSTVSALSGERSSDPPRTIYQALRWLPTIIELSSTIINIHRSHSSVDSSAVLASLGLWAESATSLQNRLINLPSLPEGLSSKSHKDILVETECFMASMKSGILAHMKSQPETAFALNQLLFWSDCDSHGALESQADKLAFSSVKDADSSLLVAMDAILVALQRVQSALSSAPISAEAPTWLSKTDNSFSRSLSELHIEDISAKVKSVFDVIGNLSDPHELNIAIAGLSISLPILEQYQTICLDLVNQYAAFHHSLCKLGYTLGKSFKQVASEGFCSPSEPSDQQGQQSDKLESGTGLGEGEGAEDISKDVQDDEDLSELAQQKQEEGEKEDIEGTDDAVNMDNEELEGQEGDYSKDNEEEEKDKSDADEGEEDDLDEEVGSVDDWDPSAVDEKMWDGANDKEQKDTENNESKGDEKAEDMSAATEQRKEDGSAKKEAAEEQETTESDEEAPEDEKEGAGREDMDVTDPYAQENDILDLPEDMDLDGEKKEDEGSDADDGMSEISMEDAASQDDLPEDTNEENKDTRPESPEVDMAENPDDNADEDGQREEEIGEPDSEPQPEAGEEEDKDEIIPVEDEQQKADPDNTAPSEQVSAGVQQDQSNEKGTSGDAALDQPTDKMEEDGEGEGKGVEEQGQQGKQSNQEAGDGGNNEKQDPQLQSFKKLGDILEQWHRSHREILEASEKDNEQIQEQDIAEKDVDFEHVADEQDNADTQALGQANEEQSQAMNQSQAIESDFKPQDNEYLPDAEEAEDNANTKNLEDLMDVDAPLASNDQQQPTTSITRPGNGMESSQGEEGAAAEEKDELDDVDNHLSVIDISSDLAPLTPPDEARRLWTHYESITHELSLSLTEQLRLILAPTMATKLRGDFRTGKRLNIKRIIPYIASQYKRDKIWMRRSVPSKRNYQIMLAVDDSKSMLEGSSGQLAFQTLALVARSLSMLETGDLCIVSFGNEEHIRVAHDFGKPFSSEAGSQVFQHFSYKQTGTNVRQLIADSITLFREARAKRPSSSTSGDLWQLELIISDGVCEDHDRIARLVRQAHEERIMVVFIVVDAVQEESRSIMNLSQATFEPSGSGPGEGKWKMKKYLDGFPFPYYLVVRNVQELPAVLSLALKQWFAEVVEISS</sequence>
<accession>A0A059J0L8</accession>
<feature type="region of interest" description="Disordered" evidence="10">
    <location>
        <begin position="4481"/>
        <end position="4555"/>
    </location>
</feature>
<dbReference type="PANTHER" id="PTHR48103">
    <property type="entry name" value="MIDASIN-RELATED"/>
    <property type="match status" value="1"/>
</dbReference>
<comment type="subcellular location">
    <subcellularLocation>
        <location evidence="1">Nucleus</location>
        <location evidence="1">Nucleolus</location>
    </subcellularLocation>
    <subcellularLocation>
        <location evidence="2">Nucleus</location>
        <location evidence="2">Nucleoplasm</location>
    </subcellularLocation>
</comment>
<feature type="compositionally biased region" description="Acidic residues" evidence="10">
    <location>
        <begin position="4312"/>
        <end position="4322"/>
    </location>
</feature>
<comment type="function">
    <text evidence="9">Nuclear chaperone required for maturation and nuclear export of pre-60S ribosome subunits.</text>
</comment>
<dbReference type="PIRSF" id="PIRSF010340">
    <property type="entry name" value="Midasin"/>
    <property type="match status" value="1"/>
</dbReference>
<dbReference type="SUPFAM" id="SSF53300">
    <property type="entry name" value="vWA-like"/>
    <property type="match status" value="1"/>
</dbReference>
<dbReference type="FunFam" id="3.40.50.300:FF:001205">
    <property type="entry name" value="Midasin"/>
    <property type="match status" value="1"/>
</dbReference>
<dbReference type="GO" id="GO:0030687">
    <property type="term" value="C:preribosome, large subunit precursor"/>
    <property type="evidence" value="ECO:0007669"/>
    <property type="project" value="TreeGrafter"/>
</dbReference>
<dbReference type="EMBL" id="AOKY01000497">
    <property type="protein sequence ID" value="KDB21400.1"/>
    <property type="molecule type" value="Genomic_DNA"/>
</dbReference>
<dbReference type="GO" id="GO:0005524">
    <property type="term" value="F:ATP binding"/>
    <property type="evidence" value="ECO:0007669"/>
    <property type="project" value="UniProtKB-KW"/>
</dbReference>
<keyword evidence="6 9" id="KW-0067">ATP-binding</keyword>
<reference evidence="12 13" key="1">
    <citation type="submission" date="2014-02" db="EMBL/GenBank/DDBJ databases">
        <title>The Genome Sequence of Trichophyton interdigitale MR816.</title>
        <authorList>
            <consortium name="The Broad Institute Genomics Platform"/>
            <person name="Cuomo C.A."/>
            <person name="White T.C."/>
            <person name="Graser Y."/>
            <person name="Martinez-Rossi N."/>
            <person name="Heitman J."/>
            <person name="Young S.K."/>
            <person name="Zeng Q."/>
            <person name="Gargeya S."/>
            <person name="Abouelleil A."/>
            <person name="Alvarado L."/>
            <person name="Chapman S.B."/>
            <person name="Gainer-Dewar J."/>
            <person name="Goldberg J."/>
            <person name="Griggs A."/>
            <person name="Gujja S."/>
            <person name="Hansen M."/>
            <person name="Howarth C."/>
            <person name="Imamovic A."/>
            <person name="Larimer J."/>
            <person name="Martinez D."/>
            <person name="Murphy C."/>
            <person name="Pearson M.D."/>
            <person name="Persinoti G."/>
            <person name="Poon T."/>
            <person name="Priest M."/>
            <person name="Roberts A.D."/>
            <person name="Saif S."/>
            <person name="Shea T.D."/>
            <person name="Sykes S.N."/>
            <person name="Wortman J."/>
            <person name="Nusbaum C."/>
            <person name="Birren B."/>
        </authorList>
    </citation>
    <scope>NUCLEOTIDE SEQUENCE [LARGE SCALE GENOMIC DNA]</scope>
    <source>
        <strain evidence="12 13">MR816</strain>
    </source>
</reference>
<dbReference type="STRING" id="1215338.A0A059J0L8"/>
<evidence type="ECO:0000256" key="10">
    <source>
        <dbReference type="SAM" id="MobiDB-lite"/>
    </source>
</evidence>
<dbReference type="InterPro" id="IPR040848">
    <property type="entry name" value="AAA_lid_7"/>
</dbReference>
<dbReference type="FunFam" id="3.40.50.300:FF:000142">
    <property type="entry name" value="Midasin"/>
    <property type="match status" value="1"/>
</dbReference>
<dbReference type="SUPFAM" id="SSF52540">
    <property type="entry name" value="P-loop containing nucleoside triphosphate hydrolases"/>
    <property type="match status" value="6"/>
</dbReference>
<feature type="compositionally biased region" description="Basic and acidic residues" evidence="10">
    <location>
        <begin position="4481"/>
        <end position="4490"/>
    </location>
</feature>
<evidence type="ECO:0000256" key="1">
    <source>
        <dbReference type="ARBA" id="ARBA00004604"/>
    </source>
</evidence>
<evidence type="ECO:0000256" key="8">
    <source>
        <dbReference type="ARBA" id="ARBA00023242"/>
    </source>
</evidence>
<dbReference type="InterPro" id="IPR003593">
    <property type="entry name" value="AAA+_ATPase"/>
</dbReference>
<evidence type="ECO:0000313" key="12">
    <source>
        <dbReference type="EMBL" id="KDB21400.1"/>
    </source>
</evidence>
<feature type="compositionally biased region" description="Basic and acidic residues" evidence="10">
    <location>
        <begin position="4497"/>
        <end position="4509"/>
    </location>
</feature>
<evidence type="ECO:0000256" key="2">
    <source>
        <dbReference type="ARBA" id="ARBA00004642"/>
    </source>
</evidence>
<dbReference type="InterPro" id="IPR002035">
    <property type="entry name" value="VWF_A"/>
</dbReference>
<evidence type="ECO:0000313" key="13">
    <source>
        <dbReference type="Proteomes" id="UP000024533"/>
    </source>
</evidence>
<dbReference type="InterPro" id="IPR036465">
    <property type="entry name" value="vWFA_dom_sf"/>
</dbReference>
<feature type="compositionally biased region" description="Acidic residues" evidence="10">
    <location>
        <begin position="4171"/>
        <end position="4189"/>
    </location>
</feature>
<dbReference type="PROSITE" id="PS50234">
    <property type="entry name" value="VWFA"/>
    <property type="match status" value="1"/>
</dbReference>
<feature type="compositionally biased region" description="Polar residues" evidence="10">
    <location>
        <begin position="4514"/>
        <end position="4536"/>
    </location>
</feature>
<feature type="region of interest" description="Disordered" evidence="10">
    <location>
        <begin position="4075"/>
        <end position="4469"/>
    </location>
</feature>
<evidence type="ECO:0000256" key="9">
    <source>
        <dbReference type="PIRNR" id="PIRNR010340"/>
    </source>
</evidence>
<dbReference type="FunFam" id="3.40.50.300:FF:001368">
    <property type="entry name" value="Midasin"/>
    <property type="match status" value="1"/>
</dbReference>
<feature type="region of interest" description="Disordered" evidence="10">
    <location>
        <begin position="4573"/>
        <end position="4608"/>
    </location>
</feature>
<keyword evidence="7 9" id="KW-0143">Chaperone</keyword>
<dbReference type="InterPro" id="IPR041190">
    <property type="entry name" value="Midasin_AAA_lid_5"/>
</dbReference>
<keyword evidence="5 9" id="KW-0547">Nucleotide-binding</keyword>
<evidence type="ECO:0000256" key="7">
    <source>
        <dbReference type="ARBA" id="ARBA00023186"/>
    </source>
</evidence>
<evidence type="ECO:0000256" key="5">
    <source>
        <dbReference type="ARBA" id="ARBA00022741"/>
    </source>
</evidence>
<evidence type="ECO:0000259" key="11">
    <source>
        <dbReference type="PROSITE" id="PS50234"/>
    </source>
</evidence>
<organism evidence="12 13">
    <name type="scientific">Trichophyton interdigitale (strain MR816)</name>
    <dbReference type="NCBI Taxonomy" id="1215338"/>
    <lineage>
        <taxon>Eukaryota</taxon>
        <taxon>Fungi</taxon>
        <taxon>Dikarya</taxon>
        <taxon>Ascomycota</taxon>
        <taxon>Pezizomycotina</taxon>
        <taxon>Eurotiomycetes</taxon>
        <taxon>Eurotiomycetidae</taxon>
        <taxon>Onygenales</taxon>
        <taxon>Arthrodermataceae</taxon>
        <taxon>Trichophyton</taxon>
    </lineage>
</organism>
<keyword evidence="13" id="KW-1185">Reference proteome</keyword>
<dbReference type="GO" id="GO:0016887">
    <property type="term" value="F:ATP hydrolysis activity"/>
    <property type="evidence" value="ECO:0007669"/>
    <property type="project" value="InterPro"/>
</dbReference>
<dbReference type="Proteomes" id="UP000024533">
    <property type="component" value="Unassembled WGS sequence"/>
</dbReference>
<feature type="compositionally biased region" description="Acidic residues" evidence="10">
    <location>
        <begin position="4333"/>
        <end position="4380"/>
    </location>
</feature>
<feature type="compositionally biased region" description="Acidic residues" evidence="10">
    <location>
        <begin position="4242"/>
        <end position="4258"/>
    </location>
</feature>
<proteinExistence type="inferred from homology"/>
<dbReference type="FunFam" id="3.40.50.300:FF:000582">
    <property type="entry name" value="Midasin"/>
    <property type="match status" value="1"/>
</dbReference>
<feature type="compositionally biased region" description="Basic and acidic residues" evidence="10">
    <location>
        <begin position="4155"/>
        <end position="4170"/>
    </location>
</feature>
<dbReference type="Gene3D" id="3.40.50.300">
    <property type="entry name" value="P-loop containing nucleotide triphosphate hydrolases"/>
    <property type="match status" value="7"/>
</dbReference>
<gene>
    <name evidence="12" type="ORF">H109_06648</name>
</gene>
<feature type="compositionally biased region" description="Polar residues" evidence="10">
    <location>
        <begin position="4575"/>
        <end position="4595"/>
    </location>
</feature>
<feature type="compositionally biased region" description="Polar residues" evidence="10">
    <location>
        <begin position="4390"/>
        <end position="4409"/>
    </location>
</feature>
<feature type="compositionally biased region" description="Acidic residues" evidence="10">
    <location>
        <begin position="4130"/>
        <end position="4139"/>
    </location>
</feature>
<evidence type="ECO:0000256" key="3">
    <source>
        <dbReference type="ARBA" id="ARBA00007188"/>
    </source>
</evidence>
<dbReference type="CDD" id="cd00009">
    <property type="entry name" value="AAA"/>
    <property type="match status" value="2"/>
</dbReference>
<dbReference type="GO" id="GO:0000027">
    <property type="term" value="P:ribosomal large subunit assembly"/>
    <property type="evidence" value="ECO:0007669"/>
    <property type="project" value="InterPro"/>
</dbReference>
<feature type="domain" description="VWFA" evidence="11">
    <location>
        <begin position="4709"/>
        <end position="4923"/>
    </location>
</feature>
<dbReference type="Pfam" id="PF17867">
    <property type="entry name" value="AAA_lid_7"/>
    <property type="match status" value="3"/>
</dbReference>
<dbReference type="Pfam" id="PF07728">
    <property type="entry name" value="AAA_5"/>
    <property type="match status" value="9"/>
</dbReference>
<evidence type="ECO:0000256" key="6">
    <source>
        <dbReference type="ARBA" id="ARBA00022840"/>
    </source>
</evidence>
<dbReference type="GO" id="GO:0000055">
    <property type="term" value="P:ribosomal large subunit export from nucleus"/>
    <property type="evidence" value="ECO:0007669"/>
    <property type="project" value="TreeGrafter"/>
</dbReference>
<dbReference type="InterPro" id="IPR048617">
    <property type="entry name" value="MDN1_AAA_lid_4"/>
</dbReference>
<dbReference type="Pfam" id="PF21108">
    <property type="entry name" value="MDN1_4th"/>
    <property type="match status" value="1"/>
</dbReference>
<dbReference type="GO" id="GO:0005654">
    <property type="term" value="C:nucleoplasm"/>
    <property type="evidence" value="ECO:0007669"/>
    <property type="project" value="UniProtKB-SubCell"/>
</dbReference>
<protein>
    <recommendedName>
        <fullName evidence="4 9">Midasin</fullName>
    </recommendedName>
</protein>
<dbReference type="PANTHER" id="PTHR48103:SF2">
    <property type="entry name" value="MIDASIN"/>
    <property type="match status" value="1"/>
</dbReference>
<dbReference type="SMART" id="SM00382">
    <property type="entry name" value="AAA"/>
    <property type="match status" value="6"/>
</dbReference>
<keyword evidence="8 9" id="KW-0539">Nucleus</keyword>
<comment type="caution">
    <text evidence="12">The sequence shown here is derived from an EMBL/GenBank/DDBJ whole genome shotgun (WGS) entry which is preliminary data.</text>
</comment>
<dbReference type="HOGENOM" id="CLU_000050_0_2_1"/>
<dbReference type="InterPro" id="IPR027417">
    <property type="entry name" value="P-loop_NTPase"/>
</dbReference>
<feature type="compositionally biased region" description="Acidic residues" evidence="10">
    <location>
        <begin position="4277"/>
        <end position="4287"/>
    </location>
</feature>
<feature type="compositionally biased region" description="Basic and acidic residues" evidence="10">
    <location>
        <begin position="4323"/>
        <end position="4332"/>
    </location>
</feature>
<comment type="similarity">
    <text evidence="3 9">Belongs to the midasin family.</text>
</comment>
<dbReference type="InterPro" id="IPR011704">
    <property type="entry name" value="ATPase_dyneun-rel_AAA"/>
</dbReference>
<dbReference type="Pfam" id="PF17865">
    <property type="entry name" value="AAA_lid_5"/>
    <property type="match status" value="1"/>
</dbReference>
<feature type="compositionally biased region" description="Basic and acidic residues" evidence="10">
    <location>
        <begin position="4193"/>
        <end position="4241"/>
    </location>
</feature>
<dbReference type="OrthoDB" id="5186at2759"/>